<name>A0A813HFZ3_POLGL</name>
<dbReference type="EMBL" id="CAJNNV010031569">
    <property type="protein sequence ID" value="CAE8636901.1"/>
    <property type="molecule type" value="Genomic_DNA"/>
</dbReference>
<evidence type="ECO:0000313" key="3">
    <source>
        <dbReference type="EMBL" id="CAE8673628.1"/>
    </source>
</evidence>
<keyword evidence="4" id="KW-1185">Reference proteome</keyword>
<reference evidence="2" key="1">
    <citation type="submission" date="2021-02" db="EMBL/GenBank/DDBJ databases">
        <authorList>
            <person name="Dougan E. K."/>
            <person name="Rhodes N."/>
            <person name="Thang M."/>
            <person name="Chan C."/>
        </authorList>
    </citation>
    <scope>NUCLEOTIDE SEQUENCE</scope>
</reference>
<dbReference type="EMBL" id="CAJNNW010024669">
    <property type="protein sequence ID" value="CAE8673628.1"/>
    <property type="molecule type" value="Genomic_DNA"/>
</dbReference>
<accession>A0A813HFZ3</accession>
<gene>
    <name evidence="2" type="ORF">PGLA1383_LOCUS52304</name>
    <name evidence="3" type="ORF">PGLA2088_LOCUS18613</name>
</gene>
<dbReference type="Proteomes" id="UP000626109">
    <property type="component" value="Unassembled WGS sequence"/>
</dbReference>
<comment type="caution">
    <text evidence="2">The sequence shown here is derived from an EMBL/GenBank/DDBJ whole genome shotgun (WGS) entry which is preliminary data.</text>
</comment>
<evidence type="ECO:0000256" key="1">
    <source>
        <dbReference type="SAM" id="MobiDB-lite"/>
    </source>
</evidence>
<feature type="compositionally biased region" description="Basic and acidic residues" evidence="1">
    <location>
        <begin position="1"/>
        <end position="15"/>
    </location>
</feature>
<dbReference type="AlphaFoldDB" id="A0A813HFZ3"/>
<proteinExistence type="predicted"/>
<feature type="region of interest" description="Disordered" evidence="1">
    <location>
        <begin position="1"/>
        <end position="25"/>
    </location>
</feature>
<evidence type="ECO:0000313" key="4">
    <source>
        <dbReference type="Proteomes" id="UP000654075"/>
    </source>
</evidence>
<evidence type="ECO:0000313" key="2">
    <source>
        <dbReference type="EMBL" id="CAE8636901.1"/>
    </source>
</evidence>
<organism evidence="2 4">
    <name type="scientific">Polarella glacialis</name>
    <name type="common">Dinoflagellate</name>
    <dbReference type="NCBI Taxonomy" id="89957"/>
    <lineage>
        <taxon>Eukaryota</taxon>
        <taxon>Sar</taxon>
        <taxon>Alveolata</taxon>
        <taxon>Dinophyceae</taxon>
        <taxon>Suessiales</taxon>
        <taxon>Suessiaceae</taxon>
        <taxon>Polarella</taxon>
    </lineage>
</organism>
<protein>
    <submittedName>
        <fullName evidence="2">Uncharacterized protein</fullName>
    </submittedName>
</protein>
<sequence>MKDWANRGKSGRPDEGNGQGNRPLKVRVHSEKESLLTIENSKLTLSLAARVRQHDACLMTTIIVPSSHSIASAMEAAGKEFNLKKQQDKGALTVPPYIFAWSSAVLAAIEV</sequence>
<dbReference type="Proteomes" id="UP000654075">
    <property type="component" value="Unassembled WGS sequence"/>
</dbReference>